<dbReference type="Gene3D" id="3.40.50.1820">
    <property type="entry name" value="alpha/beta hydrolase"/>
    <property type="match status" value="1"/>
</dbReference>
<dbReference type="RefSeq" id="WP_247339424.1">
    <property type="nucleotide sequence ID" value="NZ_CP095550.1"/>
</dbReference>
<protein>
    <submittedName>
        <fullName evidence="2">Alpha/beta hydrolase</fullName>
    </submittedName>
</protein>
<dbReference type="EMBL" id="JBHUIK010000008">
    <property type="protein sequence ID" value="MFD2216690.1"/>
    <property type="molecule type" value="Genomic_DNA"/>
</dbReference>
<sequence length="320" mass="36192">MLSIYEENFSVATDVTLRGTLAIPESSEEKYPAIVIINGSGGADRDGNMKKPAIESNLYKDLAHYLTQLGFISLRYDKRSVGESDGDPIKSGMMDLVKDVRGMVQFLKAHPKVDPTKIILLGHSEGCILATIAQQEVHVGGMVLIAGAASSLKEPMIYQNLIILDEIQKLKGLKGMMLRLLLTEEKLRKQLDDLFQKMTMSEGDTIRYKLKKTPARWFREHFAYSSEEIVEILGECEYPILAITGDKDVQADYNDLNRINQLEKPNAKAVVIKNMDHMLKEFKGEKTVLNLMKQYKQEAKDPIHSQLKIELGNWLTEQYL</sequence>
<evidence type="ECO:0000259" key="1">
    <source>
        <dbReference type="Pfam" id="PF12146"/>
    </source>
</evidence>
<dbReference type="PANTHER" id="PTHR43265:SF1">
    <property type="entry name" value="ESTERASE ESTD"/>
    <property type="match status" value="1"/>
</dbReference>
<keyword evidence="3" id="KW-1185">Reference proteome</keyword>
<dbReference type="Pfam" id="PF12146">
    <property type="entry name" value="Hydrolase_4"/>
    <property type="match status" value="1"/>
</dbReference>
<accession>A0ABW5C6W6</accession>
<proteinExistence type="predicted"/>
<feature type="domain" description="Serine aminopeptidase S33" evidence="1">
    <location>
        <begin position="56"/>
        <end position="279"/>
    </location>
</feature>
<dbReference type="InterPro" id="IPR029058">
    <property type="entry name" value="AB_hydrolase_fold"/>
</dbReference>
<evidence type="ECO:0000313" key="3">
    <source>
        <dbReference type="Proteomes" id="UP001597318"/>
    </source>
</evidence>
<evidence type="ECO:0000313" key="2">
    <source>
        <dbReference type="EMBL" id="MFD2216690.1"/>
    </source>
</evidence>
<dbReference type="Proteomes" id="UP001597318">
    <property type="component" value="Unassembled WGS sequence"/>
</dbReference>
<keyword evidence="2" id="KW-0378">Hydrolase</keyword>
<reference evidence="3" key="1">
    <citation type="journal article" date="2019" name="Int. J. Syst. Evol. Microbiol.">
        <title>The Global Catalogue of Microorganisms (GCM) 10K type strain sequencing project: providing services to taxonomists for standard genome sequencing and annotation.</title>
        <authorList>
            <consortium name="The Broad Institute Genomics Platform"/>
            <consortium name="The Broad Institute Genome Sequencing Center for Infectious Disease"/>
            <person name="Wu L."/>
            <person name="Ma J."/>
        </authorList>
    </citation>
    <scope>NUCLEOTIDE SEQUENCE [LARGE SCALE GENOMIC DNA]</scope>
    <source>
        <strain evidence="3">CGMCC 1.15474</strain>
    </source>
</reference>
<dbReference type="InterPro" id="IPR053145">
    <property type="entry name" value="AB_hydrolase_Est10"/>
</dbReference>
<name>A0ABW5C6W6_9BACI</name>
<dbReference type="SUPFAM" id="SSF53474">
    <property type="entry name" value="alpha/beta-Hydrolases"/>
    <property type="match status" value="1"/>
</dbReference>
<comment type="caution">
    <text evidence="2">The sequence shown here is derived from an EMBL/GenBank/DDBJ whole genome shotgun (WGS) entry which is preliminary data.</text>
</comment>
<dbReference type="GO" id="GO:0016787">
    <property type="term" value="F:hydrolase activity"/>
    <property type="evidence" value="ECO:0007669"/>
    <property type="project" value="UniProtKB-KW"/>
</dbReference>
<gene>
    <name evidence="2" type="ORF">ACFSKK_23725</name>
</gene>
<dbReference type="InterPro" id="IPR022742">
    <property type="entry name" value="Hydrolase_4"/>
</dbReference>
<organism evidence="2 3">
    <name type="scientific">Metabacillus endolithicus</name>
    <dbReference type="NCBI Taxonomy" id="1535204"/>
    <lineage>
        <taxon>Bacteria</taxon>
        <taxon>Bacillati</taxon>
        <taxon>Bacillota</taxon>
        <taxon>Bacilli</taxon>
        <taxon>Bacillales</taxon>
        <taxon>Bacillaceae</taxon>
        <taxon>Metabacillus</taxon>
    </lineage>
</organism>
<dbReference type="PANTHER" id="PTHR43265">
    <property type="entry name" value="ESTERASE ESTD"/>
    <property type="match status" value="1"/>
</dbReference>